<dbReference type="Proteomes" id="UP000053232">
    <property type="component" value="Unassembled WGS sequence"/>
</dbReference>
<reference evidence="3" key="1">
    <citation type="journal article" date="2014" name="Cell">
        <title>The Architecture of a Scrambled Genome Reveals Massive Levels of Genomic Rearrangement during Development.</title>
        <authorList>
            <person name="Chen X."/>
            <person name="Bracht J.R."/>
            <person name="Goldman A.D."/>
            <person name="Dolzhenko E."/>
            <person name="Clay D.M."/>
            <person name="Swart E.C."/>
            <person name="Perlman D.H."/>
            <person name="Doak T.G."/>
            <person name="Stuart A."/>
            <person name="Amemiya C.T."/>
            <person name="Sebra R.P."/>
            <person name="Landweber L.F."/>
        </authorList>
    </citation>
    <scope>NUCLEOTIDE SEQUENCE [LARGE SCALE GENOMIC DNA]</scope>
    <source>
        <strain evidence="3">JRB310</strain>
    </source>
</reference>
<sequence length="109" mass="12879">MEQGKLPTNGRRKLPVYTEKKDQGVSGNSQNQQTLEKYFESSKTSSQNSTFQNLNVQIYNRKFKDLDRFTVKLDNSRQLEFYQPVREAEGWVKRNERFAKNRGLRGENK</sequence>
<proteinExistence type="predicted"/>
<keyword evidence="3" id="KW-1185">Reference proteome</keyword>
<feature type="compositionally biased region" description="Polar residues" evidence="1">
    <location>
        <begin position="25"/>
        <end position="47"/>
    </location>
</feature>
<evidence type="ECO:0000313" key="2">
    <source>
        <dbReference type="EMBL" id="KEJ82741.1"/>
    </source>
</evidence>
<protein>
    <submittedName>
        <fullName evidence="2">Uncharacterized protein</fullName>
    </submittedName>
</protein>
<evidence type="ECO:0000313" key="3">
    <source>
        <dbReference type="Proteomes" id="UP000053232"/>
    </source>
</evidence>
<evidence type="ECO:0000256" key="1">
    <source>
        <dbReference type="SAM" id="MobiDB-lite"/>
    </source>
</evidence>
<organism evidence="2 3">
    <name type="scientific">Oxytricha trifallax</name>
    <dbReference type="NCBI Taxonomy" id="1172189"/>
    <lineage>
        <taxon>Eukaryota</taxon>
        <taxon>Sar</taxon>
        <taxon>Alveolata</taxon>
        <taxon>Ciliophora</taxon>
        <taxon>Intramacronucleata</taxon>
        <taxon>Spirotrichea</taxon>
        <taxon>Stichotrichia</taxon>
        <taxon>Sporadotrichida</taxon>
        <taxon>Oxytrichidae</taxon>
        <taxon>Oxytrichinae</taxon>
        <taxon>Oxytricha</taxon>
    </lineage>
</organism>
<name>A0A073HZU1_9SPIT</name>
<dbReference type="AlphaFoldDB" id="A0A073HZU1"/>
<feature type="region of interest" description="Disordered" evidence="1">
    <location>
        <begin position="1"/>
        <end position="47"/>
    </location>
</feature>
<dbReference type="EMBL" id="ARYC01005392">
    <property type="protein sequence ID" value="KEJ82741.1"/>
    <property type="molecule type" value="Genomic_DNA"/>
</dbReference>
<comment type="caution">
    <text evidence="2">The sequence shown here is derived from an EMBL/GenBank/DDBJ whole genome shotgun (WGS) entry which is preliminary data.</text>
</comment>
<gene>
    <name evidence="2" type="ORF">OXYTRIMIC_453</name>
</gene>
<accession>A0A073HZU1</accession>